<sequence length="43" mass="4557">MMGAAGPMMQDGAVPDLCVHIGRASNAMRGRVRSIGPQKWGFV</sequence>
<dbReference type="HOGENOM" id="CLU_3237314_0_0_5"/>
<dbReference type="EMBL" id="CP003075">
    <property type="protein sequence ID" value="AEQ52040.1"/>
    <property type="molecule type" value="Genomic_DNA"/>
</dbReference>
<accession>G4RG26</accession>
<organism evidence="1 2">
    <name type="scientific">Pelagibacterium halotolerans (strain DSM 22347 / JCM 15775 / CGMCC 1.7692 / B2)</name>
    <dbReference type="NCBI Taxonomy" id="1082931"/>
    <lineage>
        <taxon>Bacteria</taxon>
        <taxon>Pseudomonadati</taxon>
        <taxon>Pseudomonadota</taxon>
        <taxon>Alphaproteobacteria</taxon>
        <taxon>Hyphomicrobiales</taxon>
        <taxon>Devosiaceae</taxon>
        <taxon>Pelagibacterium</taxon>
    </lineage>
</organism>
<protein>
    <submittedName>
        <fullName evidence="1">Uncharacterized protein</fullName>
    </submittedName>
</protein>
<name>G4RG26_PELHB</name>
<proteinExistence type="predicted"/>
<keyword evidence="2" id="KW-1185">Reference proteome</keyword>
<dbReference type="KEGG" id="phl:KKY_2030"/>
<evidence type="ECO:0000313" key="2">
    <source>
        <dbReference type="Proteomes" id="UP000008850"/>
    </source>
</evidence>
<dbReference type="STRING" id="1082931.KKY_2030"/>
<evidence type="ECO:0000313" key="1">
    <source>
        <dbReference type="EMBL" id="AEQ52040.1"/>
    </source>
</evidence>
<reference evidence="1 2" key="1">
    <citation type="journal article" date="2012" name="J. Bacteriol.">
        <title>Complete genome sequence of Pelagibacterium halotolerans B2T.</title>
        <authorList>
            <person name="Huo Y.Y."/>
            <person name="Cheng H."/>
            <person name="Han X.F."/>
            <person name="Jiang X.W."/>
            <person name="Sun C."/>
            <person name="Zhang X.Q."/>
            <person name="Zhu X.F."/>
            <person name="Liu Y.F."/>
            <person name="Li P.F."/>
            <person name="Ni P.X."/>
            <person name="Wu M."/>
        </authorList>
    </citation>
    <scope>NUCLEOTIDE SEQUENCE [LARGE SCALE GENOMIC DNA]</scope>
    <source>
        <strain evidence="2">DSM 22347 / JCM 15775 / CGMCC 1.7692 / B2</strain>
    </source>
</reference>
<gene>
    <name evidence="1" type="ordered locus">KKY_2030</name>
</gene>
<dbReference type="Proteomes" id="UP000008850">
    <property type="component" value="Chromosome"/>
</dbReference>
<dbReference type="AlphaFoldDB" id="G4RG26"/>